<keyword evidence="7 9" id="KW-0472">Membrane</keyword>
<organism evidence="12 13">
    <name type="scientific">Trichinella pseudospiralis</name>
    <name type="common">Parasitic roundworm</name>
    <dbReference type="NCBI Taxonomy" id="6337"/>
    <lineage>
        <taxon>Eukaryota</taxon>
        <taxon>Metazoa</taxon>
        <taxon>Ecdysozoa</taxon>
        <taxon>Nematoda</taxon>
        <taxon>Enoplea</taxon>
        <taxon>Dorylaimia</taxon>
        <taxon>Trichinellida</taxon>
        <taxon>Trichinellidae</taxon>
        <taxon>Trichinella</taxon>
    </lineage>
</organism>
<protein>
    <submittedName>
        <fullName evidence="12">Putative transporter-like protein</fullName>
    </submittedName>
</protein>
<dbReference type="InterPro" id="IPR011701">
    <property type="entry name" value="MFS"/>
</dbReference>
<dbReference type="FunFam" id="1.20.1250.20:FF:000355">
    <property type="entry name" value="SLC (SoLute Carrier) homolog"/>
    <property type="match status" value="1"/>
</dbReference>
<dbReference type="SUPFAM" id="SSF103473">
    <property type="entry name" value="MFS general substrate transporter"/>
    <property type="match status" value="1"/>
</dbReference>
<evidence type="ECO:0000256" key="6">
    <source>
        <dbReference type="ARBA" id="ARBA00022989"/>
    </source>
</evidence>
<dbReference type="InterPro" id="IPR018957">
    <property type="entry name" value="Znf_C3HC4_RING-type"/>
</dbReference>
<keyword evidence="4 8" id="KW-0863">Zinc-finger</keyword>
<dbReference type="PANTHER" id="PTHR11662">
    <property type="entry name" value="SOLUTE CARRIER FAMILY 17"/>
    <property type="match status" value="1"/>
</dbReference>
<dbReference type="AlphaFoldDB" id="A0A0V1I9H1"/>
<dbReference type="GO" id="GO:0031519">
    <property type="term" value="C:PcG protein complex"/>
    <property type="evidence" value="ECO:0007669"/>
    <property type="project" value="UniProtKB-ARBA"/>
</dbReference>
<dbReference type="SUPFAM" id="SSF57850">
    <property type="entry name" value="RING/U-box"/>
    <property type="match status" value="1"/>
</dbReference>
<feature type="domain" description="RING-type" evidence="10">
    <location>
        <begin position="646"/>
        <end position="684"/>
    </location>
</feature>
<comment type="caution">
    <text evidence="12">The sequence shown here is derived from an EMBL/GenBank/DDBJ whole genome shotgun (WGS) entry which is preliminary data.</text>
</comment>
<dbReference type="Pfam" id="PF07690">
    <property type="entry name" value="MFS_1"/>
    <property type="match status" value="1"/>
</dbReference>
<dbReference type="Gene3D" id="3.30.40.10">
    <property type="entry name" value="Zinc/RING finger domain, C3HC4 (zinc finger)"/>
    <property type="match status" value="1"/>
</dbReference>
<dbReference type="InterPro" id="IPR001841">
    <property type="entry name" value="Znf_RING"/>
</dbReference>
<accession>A0A0V1I9H1</accession>
<dbReference type="GO" id="GO:0008270">
    <property type="term" value="F:zinc ion binding"/>
    <property type="evidence" value="ECO:0007669"/>
    <property type="project" value="UniProtKB-KW"/>
</dbReference>
<keyword evidence="3" id="KW-0479">Metal-binding</keyword>
<feature type="domain" description="Major facilitator superfamily (MFS) profile" evidence="11">
    <location>
        <begin position="79"/>
        <end position="520"/>
    </location>
</feature>
<feature type="transmembrane region" description="Helical" evidence="9">
    <location>
        <begin position="161"/>
        <end position="181"/>
    </location>
</feature>
<feature type="transmembrane region" description="Helical" evidence="9">
    <location>
        <begin position="335"/>
        <end position="352"/>
    </location>
</feature>
<evidence type="ECO:0000256" key="7">
    <source>
        <dbReference type="ARBA" id="ARBA00023136"/>
    </source>
</evidence>
<evidence type="ECO:0000313" key="13">
    <source>
        <dbReference type="Proteomes" id="UP000054805"/>
    </source>
</evidence>
<feature type="transmembrane region" description="Helical" evidence="9">
    <location>
        <begin position="427"/>
        <end position="447"/>
    </location>
</feature>
<proteinExistence type="predicted"/>
<dbReference type="Gene3D" id="3.10.20.90">
    <property type="entry name" value="Phosphatidylinositol 3-kinase Catalytic Subunit, Chain A, domain 1"/>
    <property type="match status" value="1"/>
</dbReference>
<dbReference type="InterPro" id="IPR036259">
    <property type="entry name" value="MFS_trans_sf"/>
</dbReference>
<name>A0A0V1I9H1_TRIPS</name>
<feature type="transmembrane region" description="Helical" evidence="9">
    <location>
        <begin position="493"/>
        <end position="514"/>
    </location>
</feature>
<feature type="transmembrane region" description="Helical" evidence="9">
    <location>
        <begin position="224"/>
        <end position="246"/>
    </location>
</feature>
<dbReference type="GO" id="GO:0016020">
    <property type="term" value="C:membrane"/>
    <property type="evidence" value="ECO:0007669"/>
    <property type="project" value="UniProtKB-SubCell"/>
</dbReference>
<dbReference type="EMBL" id="JYDS01000279">
    <property type="protein sequence ID" value="KRZ19466.1"/>
    <property type="molecule type" value="Genomic_DNA"/>
</dbReference>
<sequence>MELANRGYSCVSILYFWKQWCKMNDARMVAETSNSKSGPKFWSFRSTRLIMAFLLCLAVTNITLTRNSLSVAMVCMVNSTAFSEKSKIFNAANESLINQSVHVKSLREKCPIDQLAEESYQGGEFAWTSSKRDIMFSAIYWGALVSGLPSGMIADRYSPKRVIFVCLIGTVLSTMLIPIGARYGDFMAVFALRFISGVFGQATVVPAIGSLISNWVPSVEKSSAIAIYTAGNQIANIIGMPLNAYLCEQKEFFGGWPSIFYVCGFIGIAISAIWCVVVTDTPESNRFISAAEKSLIIHSIRSQSASSKKKRPLRQLPWKKLLFSAPMISCNTRNFMNSLMTTALATYIPIYFKDALHMDLKRNGLLSALPYIAQLVIKFIFAYIADQLKARYPHEQTNIAKFFNSIGTFASGSFLIALSFVDCTQPVQAIVCMVLANGLLSGGIAGFQTSTLSIAPAYSGTVSSLSKYLGQVASVITPYLIGSTISSGDASEWHFVFFGIGSGLVAAGFIFLFYGSSEIQEWALVIPDESKVGKPTESEPCAYLHICCDEQMTSLFNCAAICGILHDACFSFLLNVTHIREVPVGVKQRKHSRKVNTSASSVSRNYIQLHNKAIILSDMSRKFHFLFSCENLMCKYKPKHLNEFLCSLCMGYMIEATTVVECMHHFCRSCILLHIEKDAHCPTCGILINKFKLESALRLDHTLQLLIYKLIPTVYKEEILRRARFQVMNETPEEREKEFSNDYIRDLATHICSPYERVMFILEMKRPPRASITHREGVLIQQPPASSFSEFSGSSLKRLYSAPAAIRIKQLRKMIASKFTVHYQQVTLWYADEILIDEYSLVDVFYIFLSAKKQIIHFYYDIIGFEDQIQVMPELTPEKQILDDCSLART</sequence>
<evidence type="ECO:0000313" key="12">
    <source>
        <dbReference type="EMBL" id="KRZ19466.1"/>
    </source>
</evidence>
<dbReference type="PROSITE" id="PS00518">
    <property type="entry name" value="ZF_RING_1"/>
    <property type="match status" value="1"/>
</dbReference>
<evidence type="ECO:0000256" key="3">
    <source>
        <dbReference type="ARBA" id="ARBA00022723"/>
    </source>
</evidence>
<dbReference type="PANTHER" id="PTHR11662:SF399">
    <property type="entry name" value="FI19708P1-RELATED"/>
    <property type="match status" value="1"/>
</dbReference>
<feature type="transmembrane region" description="Helical" evidence="9">
    <location>
        <begin position="46"/>
        <end position="64"/>
    </location>
</feature>
<dbReference type="InterPro" id="IPR050382">
    <property type="entry name" value="MFS_Na/Anion_cotransporter"/>
</dbReference>
<evidence type="ECO:0000259" key="11">
    <source>
        <dbReference type="PROSITE" id="PS50850"/>
    </source>
</evidence>
<dbReference type="Proteomes" id="UP000054805">
    <property type="component" value="Unassembled WGS sequence"/>
</dbReference>
<comment type="subcellular location">
    <subcellularLocation>
        <location evidence="1">Membrane</location>
        <topology evidence="1">Multi-pass membrane protein</topology>
    </subcellularLocation>
</comment>
<feature type="transmembrane region" description="Helical" evidence="9">
    <location>
        <begin position="187"/>
        <end position="212"/>
    </location>
</feature>
<evidence type="ECO:0000256" key="9">
    <source>
        <dbReference type="SAM" id="Phobius"/>
    </source>
</evidence>
<dbReference type="PROSITE" id="PS50850">
    <property type="entry name" value="MFS"/>
    <property type="match status" value="1"/>
</dbReference>
<feature type="transmembrane region" description="Helical" evidence="9">
    <location>
        <begin position="258"/>
        <end position="279"/>
    </location>
</feature>
<keyword evidence="2 9" id="KW-0812">Transmembrane</keyword>
<keyword evidence="6 9" id="KW-1133">Transmembrane helix</keyword>
<dbReference type="SMART" id="SM00184">
    <property type="entry name" value="RING"/>
    <property type="match status" value="1"/>
</dbReference>
<dbReference type="InterPro" id="IPR013083">
    <property type="entry name" value="Znf_RING/FYVE/PHD"/>
</dbReference>
<dbReference type="Gene3D" id="1.20.1250.20">
    <property type="entry name" value="MFS general substrate transporter like domains"/>
    <property type="match status" value="2"/>
</dbReference>
<dbReference type="InterPro" id="IPR017907">
    <property type="entry name" value="Znf_RING_CS"/>
</dbReference>
<evidence type="ECO:0000256" key="5">
    <source>
        <dbReference type="ARBA" id="ARBA00022833"/>
    </source>
</evidence>
<dbReference type="Pfam" id="PF00097">
    <property type="entry name" value="zf-C3HC4"/>
    <property type="match status" value="1"/>
</dbReference>
<gene>
    <name evidence="12" type="primary">C02C2.4</name>
    <name evidence="12" type="ORF">T4B_11998</name>
</gene>
<keyword evidence="5" id="KW-0862">Zinc</keyword>
<feature type="transmembrane region" description="Helical" evidence="9">
    <location>
        <begin position="402"/>
        <end position="421"/>
    </location>
</feature>
<evidence type="ECO:0000256" key="4">
    <source>
        <dbReference type="ARBA" id="ARBA00022771"/>
    </source>
</evidence>
<keyword evidence="13" id="KW-1185">Reference proteome</keyword>
<dbReference type="GO" id="GO:0022857">
    <property type="term" value="F:transmembrane transporter activity"/>
    <property type="evidence" value="ECO:0007669"/>
    <property type="project" value="InterPro"/>
</dbReference>
<dbReference type="GO" id="GO:0006820">
    <property type="term" value="P:monoatomic anion transport"/>
    <property type="evidence" value="ECO:0007669"/>
    <property type="project" value="TreeGrafter"/>
</dbReference>
<evidence type="ECO:0000256" key="8">
    <source>
        <dbReference type="PROSITE-ProRule" id="PRU00175"/>
    </source>
</evidence>
<reference evidence="12 13" key="1">
    <citation type="submission" date="2015-01" db="EMBL/GenBank/DDBJ databases">
        <title>Evolution of Trichinella species and genotypes.</title>
        <authorList>
            <person name="Korhonen P.K."/>
            <person name="Edoardo P."/>
            <person name="Giuseppe L.R."/>
            <person name="Gasser R.B."/>
        </authorList>
    </citation>
    <scope>NUCLEOTIDE SEQUENCE [LARGE SCALE GENOMIC DNA]</scope>
    <source>
        <strain evidence="12">ISS588</strain>
    </source>
</reference>
<dbReference type="FunFam" id="3.30.40.10:FF:000033">
    <property type="entry name" value="Polycomb group RING finger protein 3"/>
    <property type="match status" value="1"/>
</dbReference>
<dbReference type="PROSITE" id="PS50089">
    <property type="entry name" value="ZF_RING_2"/>
    <property type="match status" value="1"/>
</dbReference>
<evidence type="ECO:0000259" key="10">
    <source>
        <dbReference type="PROSITE" id="PS50089"/>
    </source>
</evidence>
<dbReference type="InterPro" id="IPR020846">
    <property type="entry name" value="MFS_dom"/>
</dbReference>
<evidence type="ECO:0000256" key="1">
    <source>
        <dbReference type="ARBA" id="ARBA00004141"/>
    </source>
</evidence>
<feature type="transmembrane region" description="Helical" evidence="9">
    <location>
        <begin position="364"/>
        <end position="381"/>
    </location>
</feature>
<evidence type="ECO:0000256" key="2">
    <source>
        <dbReference type="ARBA" id="ARBA00022692"/>
    </source>
</evidence>